<dbReference type="AlphaFoldDB" id="A0A8J2K4T3"/>
<name>A0A8J2K4T3_9HEXA</name>
<reference evidence="2" key="1">
    <citation type="submission" date="2021-06" db="EMBL/GenBank/DDBJ databases">
        <authorList>
            <person name="Hodson N. C."/>
            <person name="Mongue J. A."/>
            <person name="Jaron S. K."/>
        </authorList>
    </citation>
    <scope>NUCLEOTIDE SEQUENCE</scope>
</reference>
<evidence type="ECO:0000256" key="1">
    <source>
        <dbReference type="ARBA" id="ARBA00009619"/>
    </source>
</evidence>
<comment type="caution">
    <text evidence="2">The sequence shown here is derived from an EMBL/GenBank/DDBJ whole genome shotgun (WGS) entry which is preliminary data.</text>
</comment>
<dbReference type="Pfam" id="PF11069">
    <property type="entry name" value="CFAP298"/>
    <property type="match status" value="1"/>
</dbReference>
<organism evidence="2 3">
    <name type="scientific">Allacma fusca</name>
    <dbReference type="NCBI Taxonomy" id="39272"/>
    <lineage>
        <taxon>Eukaryota</taxon>
        <taxon>Metazoa</taxon>
        <taxon>Ecdysozoa</taxon>
        <taxon>Arthropoda</taxon>
        <taxon>Hexapoda</taxon>
        <taxon>Collembola</taxon>
        <taxon>Symphypleona</taxon>
        <taxon>Sminthuridae</taxon>
        <taxon>Allacma</taxon>
    </lineage>
</organism>
<keyword evidence="3" id="KW-1185">Reference proteome</keyword>
<dbReference type="PANTHER" id="PTHR13238">
    <property type="entry name" value="PROTEIN C21ORF59"/>
    <property type="match status" value="1"/>
</dbReference>
<dbReference type="EMBL" id="CAJVCH010239502">
    <property type="protein sequence ID" value="CAG7732885.1"/>
    <property type="molecule type" value="Genomic_DNA"/>
</dbReference>
<dbReference type="OrthoDB" id="276065at2759"/>
<gene>
    <name evidence="2" type="ORF">AFUS01_LOCUS21366</name>
</gene>
<evidence type="ECO:0000313" key="3">
    <source>
        <dbReference type="Proteomes" id="UP000708208"/>
    </source>
</evidence>
<dbReference type="GO" id="GO:0003352">
    <property type="term" value="P:regulation of cilium movement"/>
    <property type="evidence" value="ECO:0007669"/>
    <property type="project" value="InterPro"/>
</dbReference>
<proteinExistence type="inferred from homology"/>
<evidence type="ECO:0000313" key="2">
    <source>
        <dbReference type="EMBL" id="CAG7732885.1"/>
    </source>
</evidence>
<dbReference type="InterPro" id="IPR021298">
    <property type="entry name" value="CFAP298"/>
</dbReference>
<comment type="similarity">
    <text evidence="1">Belongs to the CFAP298 family.</text>
</comment>
<dbReference type="PANTHER" id="PTHR13238:SF0">
    <property type="entry name" value="CILIA- AND FLAGELLA-ASSOCIATED PROTEIN 298"/>
    <property type="match status" value="1"/>
</dbReference>
<accession>A0A8J2K4T3</accession>
<protein>
    <submittedName>
        <fullName evidence="2">Uncharacterized protein</fullName>
    </submittedName>
</protein>
<dbReference type="Proteomes" id="UP000708208">
    <property type="component" value="Unassembled WGS sequence"/>
</dbReference>
<sequence>MFVYWNGWEFQEFGGFLLDGNDLVVNVYGFIEMEELAKHGTMLPPDMLGLTDEQIVELKKVDTWGESCIPSGGFRENKDPIGRRNGKQPGEKMQELIARSVGEVKAAIDKKQVDAKICMTERIIKDQLDILRGTCMIVYPMNLPPHDPIRLEFENKEDLAGTQDSLMVLNPSDTELWFCGKQVFPGKKLGDFIGTNEKTKVVIKLQKKGQGAPGREPVMTEAEQKNFMAYAYKKQEEAKVSRFNF</sequence>